<evidence type="ECO:0000256" key="4">
    <source>
        <dbReference type="ARBA" id="ARBA00023136"/>
    </source>
</evidence>
<evidence type="ECO:0000259" key="7">
    <source>
        <dbReference type="Pfam" id="PF10334"/>
    </source>
</evidence>
<dbReference type="PANTHER" id="PTHR47804">
    <property type="entry name" value="60S RIBOSOMAL PROTEIN L19"/>
    <property type="match status" value="1"/>
</dbReference>
<feature type="transmembrane region" description="Helical" evidence="6">
    <location>
        <begin position="301"/>
        <end position="323"/>
    </location>
</feature>
<feature type="transmembrane region" description="Helical" evidence="6">
    <location>
        <begin position="355"/>
        <end position="378"/>
    </location>
</feature>
<dbReference type="PANTHER" id="PTHR47804:SF1">
    <property type="entry name" value="DUF2421 DOMAIN-CONTAINING PROTEIN"/>
    <property type="match status" value="1"/>
</dbReference>
<keyword evidence="2 6" id="KW-0812">Transmembrane</keyword>
<dbReference type="InterPro" id="IPR018820">
    <property type="entry name" value="BRE4-related_DUF2421"/>
</dbReference>
<dbReference type="Proteomes" id="UP001050691">
    <property type="component" value="Unassembled WGS sequence"/>
</dbReference>
<feature type="region of interest" description="Disordered" evidence="5">
    <location>
        <begin position="109"/>
        <end position="185"/>
    </location>
</feature>
<comment type="subcellular location">
    <subcellularLocation>
        <location evidence="1">Membrane</location>
        <topology evidence="1">Multi-pass membrane protein</topology>
    </subcellularLocation>
</comment>
<dbReference type="InterPro" id="IPR052430">
    <property type="entry name" value="IVT-Associated"/>
</dbReference>
<feature type="transmembrane region" description="Helical" evidence="6">
    <location>
        <begin position="272"/>
        <end position="295"/>
    </location>
</feature>
<organism evidence="9 10">
    <name type="scientific">Clathrus columnatus</name>
    <dbReference type="NCBI Taxonomy" id="1419009"/>
    <lineage>
        <taxon>Eukaryota</taxon>
        <taxon>Fungi</taxon>
        <taxon>Dikarya</taxon>
        <taxon>Basidiomycota</taxon>
        <taxon>Agaricomycotina</taxon>
        <taxon>Agaricomycetes</taxon>
        <taxon>Phallomycetidae</taxon>
        <taxon>Phallales</taxon>
        <taxon>Clathraceae</taxon>
        <taxon>Clathrus</taxon>
    </lineage>
</organism>
<proteinExistence type="predicted"/>
<evidence type="ECO:0000313" key="9">
    <source>
        <dbReference type="EMBL" id="GJJ06194.1"/>
    </source>
</evidence>
<sequence>MSYSVSSEPAFPDNLSEQLSYPSEIPPAIHSRFSQPDLSATSYIQNVAGSSSHIPPIRPSSRLSRPLLGRVFSSPQQYFPRSRYSTSQDPAQAHEREWTLFGQILNEGSILSPKRQRGQKVTSPHEINQDLDPPISQDHLVTSQLTPLSTEPEPISSQVTPNHDYDSDDDSNESESGDGFDSESAMSKASVSKARSLLPSLTRLQKNVLKCSLAYLISSLFTFVPYLSGFLSDVPSRGKWGGGPSPSGHMVATVMVYFNPAKTIGAMIEADIYVIFGLAFSAFVSICSMDMFWFWEIRAGWEWLATLLVLSWLAGAIILVAWLKVWMARPSFNTACSMICIIIFVVLVKEGTMETLLQVAFTVVVGATITNTICLCLWPQSALWNLQDDMTSALNSFGTLLETLTKTFLLDPDFHPKQSKLLRAVEAHQKSFTSLKRNLSEAQSEWLGTFTGMTKALAYDDGVDSLNRLAQHLAGLRSCTQLQTELTKAHREGKIILQPGLKNGRFIPSSTADTLLSKGGHSDNGKGKLSDEEEEVALLTAAAAMFGDLVDDLGPPLEALAKACITTLGKLRDAIRAPDALDDTNVNEFFQLSEDIERALFVFDHTSNQAILRLYRRGDISQDRLPLVLGNGDNETEFARELLLLVAAVGRIYASERRGYRLRLWNRVRDFLVCFKSGARSPPGSPLETKPTDRTLRKRFSTLVRPARKLPHFPKVRPNAPNTIQTPRRETLDLLGRVKQSLWAFGARVREPDIKYAVKTGLATAILASPAFFETTRQIFVDYRGEWALLSFFVVMSPVIGQTNALSIGRVLGTILGAVTAVCTYSLFEPYPAILAAAGYNSRYEDPSVVVIGFRRAIAVTVGVVWAFLVSQFWWPMEARRELGKALSDRMVQHYSAPPPVLARLQSSTTPQRQLSETTPLIDTHQITPHATYNTIPPMASDALMSSIHEFMAMELHLQRKLIALQELLAQTQHEFRLKGPFPVKLYRSILTSLQIILDKLHSMRYTPKMHVTVRRDFITPVRKERRELVGNVILYFSVLASAFRLKAPLPPYLPPAEKSRQELVSAIRNLEVVKTRDVKGSRHLLYFAYALMMKGVIKELDFLGKTLQEAFGVLGGSTQAFENLFELDGIRMEEEGECFEPTDRISALAMALNLPTELALPIEISKWTSSLLGFLISKHFRLSIIKPILTGLGEVVDGTSAWTNIYKRQKTNLYSDGKNFQFSVPTRAQGPEEVIYAWNYTGSSQGIGMGMNPHDVFSEEPPTTLLYYSDVEPSSGISVNFEPILSAYVILDFGLGLRENQILRVPIPTLPLQQFKLKDLAINTSWLFQFDLVTKNFTLVPDLPPISIPASRRWTEFDENKRKELGEKLDLLLTLVNNYISKHSLIEN</sequence>
<keyword evidence="4 6" id="KW-0472">Membrane</keyword>
<evidence type="ECO:0000256" key="3">
    <source>
        <dbReference type="ARBA" id="ARBA00022989"/>
    </source>
</evidence>
<name>A0AAV4ZWI6_9AGAM</name>
<dbReference type="Pfam" id="PF13515">
    <property type="entry name" value="FUSC_2"/>
    <property type="match status" value="1"/>
</dbReference>
<evidence type="ECO:0000256" key="5">
    <source>
        <dbReference type="SAM" id="MobiDB-lite"/>
    </source>
</evidence>
<evidence type="ECO:0000256" key="6">
    <source>
        <dbReference type="SAM" id="Phobius"/>
    </source>
</evidence>
<feature type="region of interest" description="Disordered" evidence="5">
    <location>
        <begin position="1"/>
        <end position="32"/>
    </location>
</feature>
<comment type="caution">
    <text evidence="9">The sequence shown here is derived from an EMBL/GenBank/DDBJ whole genome shotgun (WGS) entry which is preliminary data.</text>
</comment>
<feature type="compositionally biased region" description="Acidic residues" evidence="5">
    <location>
        <begin position="166"/>
        <end position="181"/>
    </location>
</feature>
<dbReference type="PRINTS" id="PR02047">
    <property type="entry name" value="BREFELDNASP4"/>
</dbReference>
<dbReference type="InterPro" id="IPR049453">
    <property type="entry name" value="Memb_transporter_dom"/>
</dbReference>
<dbReference type="EMBL" id="BPWL01000001">
    <property type="protein sequence ID" value="GJJ06194.1"/>
    <property type="molecule type" value="Genomic_DNA"/>
</dbReference>
<dbReference type="GO" id="GO:0016020">
    <property type="term" value="C:membrane"/>
    <property type="evidence" value="ECO:0007669"/>
    <property type="project" value="UniProtKB-SubCell"/>
</dbReference>
<keyword evidence="10" id="KW-1185">Reference proteome</keyword>
<feature type="compositionally biased region" description="Polar residues" evidence="5">
    <location>
        <begin position="139"/>
        <end position="161"/>
    </location>
</feature>
<feature type="domain" description="Integral membrane bound transporter" evidence="8">
    <location>
        <begin position="781"/>
        <end position="836"/>
    </location>
</feature>
<keyword evidence="3 6" id="KW-1133">Transmembrane helix</keyword>
<dbReference type="Pfam" id="PF10334">
    <property type="entry name" value="BRE4"/>
    <property type="match status" value="1"/>
</dbReference>
<evidence type="ECO:0000256" key="2">
    <source>
        <dbReference type="ARBA" id="ARBA00022692"/>
    </source>
</evidence>
<dbReference type="InterPro" id="IPR023244">
    <property type="entry name" value="Brefeldin_A-sensitivity_4"/>
</dbReference>
<accession>A0AAV4ZWI6</accession>
<feature type="transmembrane region" description="Helical" evidence="6">
    <location>
        <begin position="213"/>
        <end position="231"/>
    </location>
</feature>
<evidence type="ECO:0000256" key="1">
    <source>
        <dbReference type="ARBA" id="ARBA00004141"/>
    </source>
</evidence>
<evidence type="ECO:0000259" key="8">
    <source>
        <dbReference type="Pfam" id="PF13515"/>
    </source>
</evidence>
<feature type="domain" description="DUF2421" evidence="7">
    <location>
        <begin position="951"/>
        <end position="1055"/>
    </location>
</feature>
<reference evidence="9" key="1">
    <citation type="submission" date="2021-10" db="EMBL/GenBank/DDBJ databases">
        <title>De novo Genome Assembly of Clathrus columnatus (Basidiomycota, Fungi) Using Illumina and Nanopore Sequence Data.</title>
        <authorList>
            <person name="Ogiso-Tanaka E."/>
            <person name="Itagaki H."/>
            <person name="Hosoya T."/>
            <person name="Hosaka K."/>
        </authorList>
    </citation>
    <scope>NUCLEOTIDE SEQUENCE</scope>
    <source>
        <strain evidence="9">MO-923</strain>
    </source>
</reference>
<gene>
    <name evidence="9" type="ORF">Clacol_000383</name>
</gene>
<evidence type="ECO:0008006" key="11">
    <source>
        <dbReference type="Google" id="ProtNLM"/>
    </source>
</evidence>
<protein>
    <recommendedName>
        <fullName evidence="11">ER transporter 6TM N-terminal domain-containing protein</fullName>
    </recommendedName>
</protein>
<evidence type="ECO:0000313" key="10">
    <source>
        <dbReference type="Proteomes" id="UP001050691"/>
    </source>
</evidence>
<feature type="transmembrane region" description="Helical" evidence="6">
    <location>
        <begin position="330"/>
        <end position="349"/>
    </location>
</feature>